<protein>
    <submittedName>
        <fullName evidence="1">Uncharacterized protein</fullName>
    </submittedName>
</protein>
<evidence type="ECO:0000313" key="2">
    <source>
        <dbReference type="Proteomes" id="UP000694546"/>
    </source>
</evidence>
<name>A0A8C5AW66_GADMO</name>
<accession>A0A8C5AW66</accession>
<organism evidence="1 2">
    <name type="scientific">Gadus morhua</name>
    <name type="common">Atlantic cod</name>
    <dbReference type="NCBI Taxonomy" id="8049"/>
    <lineage>
        <taxon>Eukaryota</taxon>
        <taxon>Metazoa</taxon>
        <taxon>Chordata</taxon>
        <taxon>Craniata</taxon>
        <taxon>Vertebrata</taxon>
        <taxon>Euteleostomi</taxon>
        <taxon>Actinopterygii</taxon>
        <taxon>Neopterygii</taxon>
        <taxon>Teleostei</taxon>
        <taxon>Neoteleostei</taxon>
        <taxon>Acanthomorphata</taxon>
        <taxon>Zeiogadaria</taxon>
        <taxon>Gadariae</taxon>
        <taxon>Gadiformes</taxon>
        <taxon>Gadoidei</taxon>
        <taxon>Gadidae</taxon>
        <taxon>Gadus</taxon>
    </lineage>
</organism>
<proteinExistence type="predicted"/>
<dbReference type="Proteomes" id="UP000694546">
    <property type="component" value="Chromosome 3"/>
</dbReference>
<reference evidence="1" key="2">
    <citation type="submission" date="2025-09" db="UniProtKB">
        <authorList>
            <consortium name="Ensembl"/>
        </authorList>
    </citation>
    <scope>IDENTIFICATION</scope>
</reference>
<keyword evidence="2" id="KW-1185">Reference proteome</keyword>
<evidence type="ECO:0000313" key="1">
    <source>
        <dbReference type="Ensembl" id="ENSGMOP00000036422.1"/>
    </source>
</evidence>
<dbReference type="GeneTree" id="ENSGT00400000022459"/>
<dbReference type="InterPro" id="IPR053234">
    <property type="entry name" value="RPM1_Interactor"/>
</dbReference>
<dbReference type="AlphaFoldDB" id="A0A8C5AW66"/>
<dbReference type="PANTHER" id="PTHR33443">
    <property type="entry name" value="ZGC:112980"/>
    <property type="match status" value="1"/>
</dbReference>
<sequence length="201" mass="22697">QISFNMDEVIIILSEDEDPCCDTALNDSSVLFVEVKENGEGFSSELPLSAQALEEDLVVTFSKRAEVLPHARYDCPLYPFTRAEYVKSGPIDSNHQFCEQCFCYVCDKLASEKGLSNQLIIYTLCHCNSHQRSGTWSRLRNSADLGHLLAFDFSLSDVDSKLQLLGSFRKELQVEFSCFVRGKMLSDNNSLRPHMNGLVHE</sequence>
<dbReference type="PANTHER" id="PTHR33443:SF30">
    <property type="entry name" value="SARCOSINE DEHYDROGENASE-2C PROTEIN"/>
    <property type="match status" value="1"/>
</dbReference>
<dbReference type="Ensembl" id="ENSGMOT00000061402.1">
    <property type="protein sequence ID" value="ENSGMOP00000036422.1"/>
    <property type="gene ID" value="ENSGMOG00000007653.2"/>
</dbReference>
<reference evidence="1" key="1">
    <citation type="submission" date="2025-08" db="UniProtKB">
        <authorList>
            <consortium name="Ensembl"/>
        </authorList>
    </citation>
    <scope>IDENTIFICATION</scope>
</reference>